<reference evidence="3 4" key="1">
    <citation type="journal article" date="2014" name="Front. Microbiol.">
        <title>Population and genomic analysis of the genus Halorubrum.</title>
        <authorList>
            <person name="Fullmer M.S."/>
            <person name="Soucy S.M."/>
            <person name="Swithers K.S."/>
            <person name="Makkay A.M."/>
            <person name="Wheeler R."/>
            <person name="Ventosa A."/>
            <person name="Gogarten J.P."/>
            <person name="Papke R.T."/>
        </authorList>
    </citation>
    <scope>NUCLEOTIDE SEQUENCE [LARGE SCALE GENOMIC DNA]</scope>
    <source>
        <strain evidence="3 4">C49</strain>
    </source>
</reference>
<feature type="region of interest" description="Disordered" evidence="1">
    <location>
        <begin position="142"/>
        <end position="184"/>
    </location>
</feature>
<evidence type="ECO:0000313" key="4">
    <source>
        <dbReference type="Proteomes" id="UP000222824"/>
    </source>
</evidence>
<dbReference type="RefSeq" id="WP_099256700.1">
    <property type="nucleotide sequence ID" value="NZ_NHOA01000152.1"/>
</dbReference>
<organism evidence="3 4">
    <name type="scientific">Halorubrum persicum</name>
    <dbReference type="NCBI Taxonomy" id="1383844"/>
    <lineage>
        <taxon>Archaea</taxon>
        <taxon>Methanobacteriati</taxon>
        <taxon>Methanobacteriota</taxon>
        <taxon>Stenosarchaea group</taxon>
        <taxon>Halobacteria</taxon>
        <taxon>Halobacteriales</taxon>
        <taxon>Haloferacaceae</taxon>
        <taxon>Halorubrum</taxon>
    </lineage>
</organism>
<dbReference type="EMBL" id="NHOA01000152">
    <property type="protein sequence ID" value="PHQ37495.1"/>
    <property type="molecule type" value="Genomic_DNA"/>
</dbReference>
<evidence type="ECO:0000259" key="2">
    <source>
        <dbReference type="Pfam" id="PF25979"/>
    </source>
</evidence>
<feature type="domain" description="DUF7998" evidence="2">
    <location>
        <begin position="10"/>
        <end position="151"/>
    </location>
</feature>
<comment type="caution">
    <text evidence="3">The sequence shown here is derived from an EMBL/GenBank/DDBJ whole genome shotgun (WGS) entry which is preliminary data.</text>
</comment>
<evidence type="ECO:0000256" key="1">
    <source>
        <dbReference type="SAM" id="MobiDB-lite"/>
    </source>
</evidence>
<evidence type="ECO:0000313" key="3">
    <source>
        <dbReference type="EMBL" id="PHQ37495.1"/>
    </source>
</evidence>
<dbReference type="Pfam" id="PF25979">
    <property type="entry name" value="DUF7998"/>
    <property type="match status" value="1"/>
</dbReference>
<dbReference type="InterPro" id="IPR058311">
    <property type="entry name" value="DUF7998"/>
</dbReference>
<gene>
    <name evidence="3" type="ORF">DJ69_16725</name>
</gene>
<dbReference type="Proteomes" id="UP000222824">
    <property type="component" value="Unassembled WGS sequence"/>
</dbReference>
<sequence length="184" mass="19417">MSFLGGAEPQFDPADAFVPEHIPTPGAFLADHDVLDGREHVALHRTVADAFEEYGVYDATFGYNLARLNRDPRHTDAGFRYAAEGDDPATLRAEFTPTTAFCPQAEPLAVGAFRALDAVDTHGYDLIRVRVDASLDGSDAVNERLAKMETGEGEPEPSEGSGLAGAGGAPSDRGDSPADPGAPF</sequence>
<accession>A0A2G1WEU8</accession>
<protein>
    <recommendedName>
        <fullName evidence="2">DUF7998 domain-containing protein</fullName>
    </recommendedName>
</protein>
<keyword evidence="4" id="KW-1185">Reference proteome</keyword>
<proteinExistence type="predicted"/>
<name>A0A2G1WEU8_9EURY</name>
<dbReference type="AlphaFoldDB" id="A0A2G1WEU8"/>
<dbReference type="OrthoDB" id="169375at2157"/>